<comment type="subcellular location">
    <subcellularLocation>
        <location evidence="1">Cytoplasm</location>
        <location evidence="1">Cytoskeleton</location>
    </subcellularLocation>
</comment>
<protein>
    <recommendedName>
        <fullName evidence="12">Kinesin motor domain-containing protein</fullName>
    </recommendedName>
</protein>
<evidence type="ECO:0000256" key="1">
    <source>
        <dbReference type="ARBA" id="ARBA00004245"/>
    </source>
</evidence>
<dbReference type="PROSITE" id="PS00411">
    <property type="entry name" value="KINESIN_MOTOR_1"/>
    <property type="match status" value="1"/>
</dbReference>
<evidence type="ECO:0000313" key="13">
    <source>
        <dbReference type="EMBL" id="KAG7394300.1"/>
    </source>
</evidence>
<dbReference type="GO" id="GO:0007018">
    <property type="term" value="P:microtubule-based movement"/>
    <property type="evidence" value="ECO:0007669"/>
    <property type="project" value="InterPro"/>
</dbReference>
<dbReference type="PANTHER" id="PTHR47969:SF21">
    <property type="entry name" value="KINESIN-LIKE PROTEIN"/>
    <property type="match status" value="1"/>
</dbReference>
<dbReference type="GO" id="GO:0003777">
    <property type="term" value="F:microtubule motor activity"/>
    <property type="evidence" value="ECO:0007669"/>
    <property type="project" value="InterPro"/>
</dbReference>
<evidence type="ECO:0000313" key="14">
    <source>
        <dbReference type="Proteomes" id="UP000693981"/>
    </source>
</evidence>
<keyword evidence="2" id="KW-0963">Cytoplasm</keyword>
<feature type="binding site" evidence="9">
    <location>
        <begin position="108"/>
        <end position="115"/>
    </location>
    <ligand>
        <name>ATP</name>
        <dbReference type="ChEBI" id="CHEBI:30616"/>
    </ligand>
</feature>
<feature type="region of interest" description="Disordered" evidence="11">
    <location>
        <begin position="635"/>
        <end position="655"/>
    </location>
</feature>
<dbReference type="EMBL" id="JAGDFL010000282">
    <property type="protein sequence ID" value="KAG7394300.1"/>
    <property type="molecule type" value="Genomic_DNA"/>
</dbReference>
<evidence type="ECO:0000256" key="9">
    <source>
        <dbReference type="PROSITE-ProRule" id="PRU00283"/>
    </source>
</evidence>
<evidence type="ECO:0000256" key="11">
    <source>
        <dbReference type="SAM" id="MobiDB-lite"/>
    </source>
</evidence>
<sequence>MDASEAAAVAAVTGGGGGGKDKETVKVVVRCRPLFGKELVEGRKAIITLDAAAALISLKCPDNSQIKSFTFDSVYDENTSQRQFYDESGYPLVESIFDGYNGTIFAYGQTGCGKTHTMQGKDSPPELRGVIPLSFDHIFDTINADTTREYMVRASYLEIYNEDIRDLLNDDTKKKLDLKESAEGTVYVKDLTEIVVRDVESMNNVMSRGFKNRTVGATLMNEGSSRSHSIFTVVVETSETIGGQDHFKAGKLNLVDLAGSERQSKTGATGNRLKEGCKINLSLSALGNVISALVDGKGKHIPYRDSKLTRLLQDSLGGNTKTLMVAAVSPADYNYDETLSTLRYANRAKNIKNKPIVNEDPKDAKLREYKEEIERLRKMLESQTQSRGSEMGTLSGINTPSRVLNSSSGPQSVGGDDNGALAKEREEIAKYQQEATEMLERAKRMMDEATALQAQHQVQQSDTASDSNGGDAAAPAQSRQRSSGMLGNLPPLMSLFSKGDLKNGNTNSVPSGTGAVGGELVAPLSKEEESAIKKAMDEATRIDAQAKAMMARAETMMQEAAHRKENVEEAEVVVKEVIPDSHVKERDELRELNQEILNQRNRIGQELEQTQVAMEAYLREKEMLHAKLKKIESHILGGSSGSSSTRGPNDGTDGDSEIALLKQQVEHRRTQIKLREKAKKQAKNEALRRALELEKQQVEVELKTAQEAAQANLAAARKREAKYRAKLEATRQEISDLNSEFERERENLLDTIREQTKEAKLLEQLVELFLPQNELVKVWERAVWSEDREEWNLPKLKPRSDFHTIKLPTLSLGGGGSGNGGIESGGAEVVSDEEINGRQGSAGAAGQSTVRSSGSSSSAKRKNNVSRQSPQNAHTGAIISYTKPADYDMVVIQSPTTSARLPNSVHTSRPDSKVGNASGAGSRGLSPHNSSNGSKERRKHKEKSCSVSSSQQQRQPQVDHEPQHQLASAYEAPGASHFFPADDDLLTPLSGEYQPRDRLQSRQGSRQGSRQEMSRRGSGSSGNSRGAPTGLGQLEHTPPPILPSAEKVRSSSRGENAGRQSSSHRHHRHRERKEKQQDDEGAVANEEYLEGENGHSSKKKNSRHSKKKKERRDKSDGDTPPVDSTRDHYSSLRRPSFRSLGDHL</sequence>
<keyword evidence="8" id="KW-0206">Cytoskeleton</keyword>
<feature type="compositionally biased region" description="Basic residues" evidence="11">
    <location>
        <begin position="1096"/>
        <end position="1111"/>
    </location>
</feature>
<dbReference type="Proteomes" id="UP000693981">
    <property type="component" value="Unassembled WGS sequence"/>
</dbReference>
<feature type="compositionally biased region" description="Low complexity" evidence="11">
    <location>
        <begin position="472"/>
        <end position="483"/>
    </location>
</feature>
<dbReference type="OrthoDB" id="3176171at2759"/>
<feature type="compositionally biased region" description="Low complexity" evidence="11">
    <location>
        <begin position="839"/>
        <end position="858"/>
    </location>
</feature>
<keyword evidence="6 10" id="KW-0175">Coiled coil</keyword>
<proteinExistence type="inferred from homology"/>
<comment type="caution">
    <text evidence="13">The sequence shown here is derived from an EMBL/GenBank/DDBJ whole genome shotgun (WGS) entry which is preliminary data.</text>
</comment>
<evidence type="ECO:0000256" key="6">
    <source>
        <dbReference type="ARBA" id="ARBA00023054"/>
    </source>
</evidence>
<reference evidence="13" key="1">
    <citation type="submission" date="2021-02" db="EMBL/GenBank/DDBJ databases">
        <authorList>
            <person name="Palmer J.M."/>
        </authorList>
    </citation>
    <scope>NUCLEOTIDE SEQUENCE</scope>
    <source>
        <strain evidence="13">SCRP23</strain>
    </source>
</reference>
<dbReference type="GO" id="GO:0008017">
    <property type="term" value="F:microtubule binding"/>
    <property type="evidence" value="ECO:0007669"/>
    <property type="project" value="InterPro"/>
</dbReference>
<evidence type="ECO:0000256" key="2">
    <source>
        <dbReference type="ARBA" id="ARBA00022490"/>
    </source>
</evidence>
<feature type="coiled-coil region" evidence="10">
    <location>
        <begin position="550"/>
        <end position="634"/>
    </location>
</feature>
<feature type="region of interest" description="Disordered" evidence="11">
    <location>
        <begin position="837"/>
        <end position="876"/>
    </location>
</feature>
<dbReference type="AlphaFoldDB" id="A0A8T1WR62"/>
<feature type="compositionally biased region" description="Polar residues" evidence="11">
    <location>
        <begin position="865"/>
        <end position="874"/>
    </location>
</feature>
<feature type="compositionally biased region" description="Low complexity" evidence="11">
    <location>
        <begin position="945"/>
        <end position="956"/>
    </location>
</feature>
<keyword evidence="4 9" id="KW-0547">Nucleotide-binding</keyword>
<name>A0A8T1WR62_9STRA</name>
<evidence type="ECO:0000256" key="7">
    <source>
        <dbReference type="ARBA" id="ARBA00023175"/>
    </source>
</evidence>
<keyword evidence="3" id="KW-0493">Microtubule</keyword>
<evidence type="ECO:0000256" key="5">
    <source>
        <dbReference type="ARBA" id="ARBA00022840"/>
    </source>
</evidence>
<feature type="domain" description="Kinesin motor" evidence="12">
    <location>
        <begin position="24"/>
        <end position="351"/>
    </location>
</feature>
<feature type="compositionally biased region" description="Polar residues" evidence="11">
    <location>
        <begin position="898"/>
        <end position="907"/>
    </location>
</feature>
<evidence type="ECO:0000256" key="8">
    <source>
        <dbReference type="ARBA" id="ARBA00023212"/>
    </source>
</evidence>
<dbReference type="FunFam" id="3.40.850.10:FF:000029">
    <property type="entry name" value="Kinesin-like protein KIF17"/>
    <property type="match status" value="1"/>
</dbReference>
<feature type="coiled-coil region" evidence="10">
    <location>
        <begin position="676"/>
        <end position="765"/>
    </location>
</feature>
<feature type="compositionally biased region" description="Low complexity" evidence="11">
    <location>
        <begin position="1001"/>
        <end position="1026"/>
    </location>
</feature>
<dbReference type="GO" id="GO:0005524">
    <property type="term" value="F:ATP binding"/>
    <property type="evidence" value="ECO:0007669"/>
    <property type="project" value="UniProtKB-UniRule"/>
</dbReference>
<feature type="compositionally biased region" description="Polar residues" evidence="11">
    <location>
        <begin position="395"/>
        <end position="411"/>
    </location>
</feature>
<comment type="similarity">
    <text evidence="9">Belongs to the TRAFAC class myosin-kinesin ATPase superfamily. Kinesin family.</text>
</comment>
<dbReference type="InterPro" id="IPR019821">
    <property type="entry name" value="Kinesin_motor_CS"/>
</dbReference>
<feature type="region of interest" description="Disordered" evidence="11">
    <location>
        <begin position="451"/>
        <end position="518"/>
    </location>
</feature>
<keyword evidence="14" id="KW-1185">Reference proteome</keyword>
<evidence type="ECO:0000256" key="4">
    <source>
        <dbReference type="ARBA" id="ARBA00022741"/>
    </source>
</evidence>
<evidence type="ECO:0000256" key="3">
    <source>
        <dbReference type="ARBA" id="ARBA00022701"/>
    </source>
</evidence>
<dbReference type="InterPro" id="IPR027640">
    <property type="entry name" value="Kinesin-like_fam"/>
</dbReference>
<evidence type="ECO:0000259" key="12">
    <source>
        <dbReference type="PROSITE" id="PS50067"/>
    </source>
</evidence>
<dbReference type="Pfam" id="PF00225">
    <property type="entry name" value="Kinesin"/>
    <property type="match status" value="1"/>
</dbReference>
<dbReference type="SMART" id="SM00129">
    <property type="entry name" value="KISc"/>
    <property type="match status" value="1"/>
</dbReference>
<feature type="compositionally biased region" description="Basic residues" evidence="11">
    <location>
        <begin position="1062"/>
        <end position="1072"/>
    </location>
</feature>
<feature type="region of interest" description="Disordered" evidence="11">
    <location>
        <begin position="381"/>
        <end position="418"/>
    </location>
</feature>
<evidence type="ECO:0000256" key="10">
    <source>
        <dbReference type="SAM" id="Coils"/>
    </source>
</evidence>
<keyword evidence="5 9" id="KW-0067">ATP-binding</keyword>
<organism evidence="13 14">
    <name type="scientific">Phytophthora boehmeriae</name>
    <dbReference type="NCBI Taxonomy" id="109152"/>
    <lineage>
        <taxon>Eukaryota</taxon>
        <taxon>Sar</taxon>
        <taxon>Stramenopiles</taxon>
        <taxon>Oomycota</taxon>
        <taxon>Peronosporomycetes</taxon>
        <taxon>Peronosporales</taxon>
        <taxon>Peronosporaceae</taxon>
        <taxon>Phytophthora</taxon>
    </lineage>
</organism>
<dbReference type="InterPro" id="IPR001752">
    <property type="entry name" value="Kinesin_motor_dom"/>
</dbReference>
<dbReference type="GO" id="GO:0005874">
    <property type="term" value="C:microtubule"/>
    <property type="evidence" value="ECO:0007669"/>
    <property type="project" value="UniProtKB-KW"/>
</dbReference>
<dbReference type="PROSITE" id="PS50067">
    <property type="entry name" value="KINESIN_MOTOR_2"/>
    <property type="match status" value="1"/>
</dbReference>
<gene>
    <name evidence="13" type="ORF">PHYBOEH_005389</name>
</gene>
<feature type="region of interest" description="Disordered" evidence="11">
    <location>
        <begin position="898"/>
        <end position="1144"/>
    </location>
</feature>
<accession>A0A8T1WR62</accession>
<dbReference type="PANTHER" id="PTHR47969">
    <property type="entry name" value="CHROMOSOME-ASSOCIATED KINESIN KIF4A-RELATED"/>
    <property type="match status" value="1"/>
</dbReference>
<keyword evidence="7 9" id="KW-0505">Motor protein</keyword>
<feature type="compositionally biased region" description="Polar residues" evidence="11">
    <location>
        <begin position="452"/>
        <end position="468"/>
    </location>
</feature>